<keyword evidence="3 11" id="KW-0132">Cell division</keyword>
<accession>A0AAU7E0G3</accession>
<evidence type="ECO:0000313" key="11">
    <source>
        <dbReference type="EMBL" id="XBH22561.1"/>
    </source>
</evidence>
<dbReference type="GO" id="GO:0005886">
    <property type="term" value="C:plasma membrane"/>
    <property type="evidence" value="ECO:0007669"/>
    <property type="project" value="TreeGrafter"/>
</dbReference>
<dbReference type="InterPro" id="IPR013685">
    <property type="entry name" value="POTRA_FtsQ_type"/>
</dbReference>
<dbReference type="InterPro" id="IPR005548">
    <property type="entry name" value="Cell_div_FtsQ/DivIB_C"/>
</dbReference>
<sequence length="326" mass="34659">MATGATQRQGPAGPQTSRRISSRRVDGVEPTPGDSTATKRTGSQLDTTNAAADPQQAPSGRTPQVHGGATGHGPLAERVPVLSSGMADRLAERAAISRHLRVRKFLWALAAIMTVLIGVWLVWFSPVLALKPHEIKINGTGKYVTTQEVLAAVAPLAGTPLAKVSMATVHESVAAVENVRDVVQTRRWPNGLTITIEERIPVAGVPQDGAFALLDIDGVMVARQDEAPPELPIIELALTKGTETTLKSVLGILEYLPVELLADIESISATSQDSVNLKLRDGITVHWGSSDETALKLEVLQVLRGTALEEGVKVIDLSAPTFPITR</sequence>
<dbReference type="Pfam" id="PF03799">
    <property type="entry name" value="FtsQ_DivIB_C"/>
    <property type="match status" value="1"/>
</dbReference>
<protein>
    <submittedName>
        <fullName evidence="11">Cell division protein FtsQ/DivIB</fullName>
    </submittedName>
</protein>
<evidence type="ECO:0000256" key="9">
    <source>
        <dbReference type="SAM" id="Phobius"/>
    </source>
</evidence>
<evidence type="ECO:0000256" key="8">
    <source>
        <dbReference type="SAM" id="MobiDB-lite"/>
    </source>
</evidence>
<dbReference type="GO" id="GO:0051301">
    <property type="term" value="P:cell division"/>
    <property type="evidence" value="ECO:0007669"/>
    <property type="project" value="UniProtKB-KW"/>
</dbReference>
<dbReference type="PROSITE" id="PS51779">
    <property type="entry name" value="POTRA"/>
    <property type="match status" value="1"/>
</dbReference>
<dbReference type="InterPro" id="IPR050487">
    <property type="entry name" value="FtsQ_DivIB"/>
</dbReference>
<comment type="subcellular location">
    <subcellularLocation>
        <location evidence="1">Membrane</location>
    </subcellularLocation>
</comment>
<dbReference type="Gene3D" id="3.10.20.310">
    <property type="entry name" value="membrane protein fhac"/>
    <property type="match status" value="1"/>
</dbReference>
<feature type="region of interest" description="Disordered" evidence="8">
    <location>
        <begin position="1"/>
        <end position="76"/>
    </location>
</feature>
<keyword evidence="7" id="KW-0131">Cell cycle</keyword>
<reference evidence="11" key="1">
    <citation type="submission" date="2024-02" db="EMBL/GenBank/DDBJ databases">
        <title>Tomenella chthoni gen. nov. sp. nov., a member of the family Jonesiaceae isolated from bat guano.</title>
        <authorList>
            <person name="Miller S.L."/>
            <person name="King J."/>
            <person name="Sankaranarayanan K."/>
            <person name="Lawson P.A."/>
        </authorList>
    </citation>
    <scope>NUCLEOTIDE SEQUENCE</scope>
    <source>
        <strain evidence="11">BS-20</strain>
    </source>
</reference>
<dbReference type="Pfam" id="PF08478">
    <property type="entry name" value="POTRA_1"/>
    <property type="match status" value="1"/>
</dbReference>
<keyword evidence="5 9" id="KW-1133">Transmembrane helix</keyword>
<evidence type="ECO:0000256" key="3">
    <source>
        <dbReference type="ARBA" id="ARBA00022618"/>
    </source>
</evidence>
<keyword evidence="6 9" id="KW-0472">Membrane</keyword>
<evidence type="ECO:0000256" key="6">
    <source>
        <dbReference type="ARBA" id="ARBA00023136"/>
    </source>
</evidence>
<proteinExistence type="predicted"/>
<gene>
    <name evidence="11" type="ORF">V5R04_04880</name>
</gene>
<dbReference type="InterPro" id="IPR034746">
    <property type="entry name" value="POTRA"/>
</dbReference>
<evidence type="ECO:0000256" key="5">
    <source>
        <dbReference type="ARBA" id="ARBA00022989"/>
    </source>
</evidence>
<evidence type="ECO:0000256" key="2">
    <source>
        <dbReference type="ARBA" id="ARBA00022475"/>
    </source>
</evidence>
<feature type="compositionally biased region" description="Polar residues" evidence="8">
    <location>
        <begin position="33"/>
        <end position="62"/>
    </location>
</feature>
<dbReference type="PANTHER" id="PTHR37820:SF1">
    <property type="entry name" value="CELL DIVISION PROTEIN FTSQ"/>
    <property type="match status" value="1"/>
</dbReference>
<feature type="compositionally biased region" description="Polar residues" evidence="8">
    <location>
        <begin position="1"/>
        <end position="19"/>
    </location>
</feature>
<name>A0AAU7E0G3_9MICO</name>
<organism evidence="11">
    <name type="scientific">Jonesiaceae bacterium BS-20</name>
    <dbReference type="NCBI Taxonomy" id="3120821"/>
    <lineage>
        <taxon>Bacteria</taxon>
        <taxon>Bacillati</taxon>
        <taxon>Actinomycetota</taxon>
        <taxon>Actinomycetes</taxon>
        <taxon>Micrococcales</taxon>
        <taxon>Jonesiaceae</taxon>
    </lineage>
</organism>
<evidence type="ECO:0000259" key="10">
    <source>
        <dbReference type="PROSITE" id="PS51779"/>
    </source>
</evidence>
<evidence type="ECO:0000256" key="4">
    <source>
        <dbReference type="ARBA" id="ARBA00022692"/>
    </source>
</evidence>
<dbReference type="AlphaFoldDB" id="A0AAU7E0G3"/>
<dbReference type="EMBL" id="CP146203">
    <property type="protein sequence ID" value="XBH22561.1"/>
    <property type="molecule type" value="Genomic_DNA"/>
</dbReference>
<keyword evidence="4 9" id="KW-0812">Transmembrane</keyword>
<dbReference type="PANTHER" id="PTHR37820">
    <property type="entry name" value="CELL DIVISION PROTEIN DIVIB"/>
    <property type="match status" value="1"/>
</dbReference>
<feature type="transmembrane region" description="Helical" evidence="9">
    <location>
        <begin position="105"/>
        <end position="124"/>
    </location>
</feature>
<evidence type="ECO:0000256" key="1">
    <source>
        <dbReference type="ARBA" id="ARBA00004370"/>
    </source>
</evidence>
<evidence type="ECO:0000256" key="7">
    <source>
        <dbReference type="ARBA" id="ARBA00023306"/>
    </source>
</evidence>
<feature type="domain" description="POTRA" evidence="10">
    <location>
        <begin position="130"/>
        <end position="199"/>
    </location>
</feature>
<keyword evidence="2" id="KW-1003">Cell membrane</keyword>